<gene>
    <name evidence="3" type="ORF">EJB05_15013</name>
</gene>
<comment type="caution">
    <text evidence="3">The sequence shown here is derived from an EMBL/GenBank/DDBJ whole genome shotgun (WGS) entry which is preliminary data.</text>
</comment>
<evidence type="ECO:0000256" key="2">
    <source>
        <dbReference type="SAM" id="SignalP"/>
    </source>
</evidence>
<feature type="transmembrane region" description="Helical" evidence="1">
    <location>
        <begin position="62"/>
        <end position="83"/>
    </location>
</feature>
<keyword evidence="2" id="KW-0732">Signal</keyword>
<keyword evidence="1" id="KW-0812">Transmembrane</keyword>
<evidence type="ECO:0000256" key="1">
    <source>
        <dbReference type="SAM" id="Phobius"/>
    </source>
</evidence>
<feature type="signal peptide" evidence="2">
    <location>
        <begin position="1"/>
        <end position="28"/>
    </location>
</feature>
<dbReference type="Proteomes" id="UP000324897">
    <property type="component" value="Chromosome 4"/>
</dbReference>
<keyword evidence="1" id="KW-1133">Transmembrane helix</keyword>
<proteinExistence type="predicted"/>
<dbReference type="Gramene" id="TVU41487">
    <property type="protein sequence ID" value="TVU41487"/>
    <property type="gene ID" value="EJB05_15013"/>
</dbReference>
<evidence type="ECO:0000313" key="4">
    <source>
        <dbReference type="Proteomes" id="UP000324897"/>
    </source>
</evidence>
<accession>A0A5J9W0R3</accession>
<keyword evidence="1" id="KW-0472">Membrane</keyword>
<evidence type="ECO:0000313" key="3">
    <source>
        <dbReference type="EMBL" id="TVU41487.1"/>
    </source>
</evidence>
<name>A0A5J9W0R3_9POAL</name>
<dbReference type="EMBL" id="RWGY01000007">
    <property type="protein sequence ID" value="TVU41487.1"/>
    <property type="molecule type" value="Genomic_DNA"/>
</dbReference>
<sequence>MWPSPPFLYPPLASPLVAALSALSVVMGASMSVSELRGENLAYSKFRHRGGDRHLPSRVGMLLAYAPALVAALASFAVPGAVVRPARQAPRRRARRALPQTGSRDYNKLFWNLY</sequence>
<protein>
    <recommendedName>
        <fullName evidence="5">CASP-like protein</fullName>
    </recommendedName>
</protein>
<keyword evidence="4" id="KW-1185">Reference proteome</keyword>
<feature type="non-terminal residue" evidence="3">
    <location>
        <position position="1"/>
    </location>
</feature>
<dbReference type="AlphaFoldDB" id="A0A5J9W0R3"/>
<evidence type="ECO:0008006" key="5">
    <source>
        <dbReference type="Google" id="ProtNLM"/>
    </source>
</evidence>
<reference evidence="3 4" key="1">
    <citation type="journal article" date="2019" name="Sci. Rep.">
        <title>A high-quality genome of Eragrostis curvula grass provides insights into Poaceae evolution and supports new strategies to enhance forage quality.</title>
        <authorList>
            <person name="Carballo J."/>
            <person name="Santos B.A.C.M."/>
            <person name="Zappacosta D."/>
            <person name="Garbus I."/>
            <person name="Selva J.P."/>
            <person name="Gallo C.A."/>
            <person name="Diaz A."/>
            <person name="Albertini E."/>
            <person name="Caccamo M."/>
            <person name="Echenique V."/>
        </authorList>
    </citation>
    <scope>NUCLEOTIDE SEQUENCE [LARGE SCALE GENOMIC DNA]</scope>
    <source>
        <strain evidence="4">cv. Victoria</strain>
        <tissue evidence="3">Leaf</tissue>
    </source>
</reference>
<organism evidence="3 4">
    <name type="scientific">Eragrostis curvula</name>
    <name type="common">weeping love grass</name>
    <dbReference type="NCBI Taxonomy" id="38414"/>
    <lineage>
        <taxon>Eukaryota</taxon>
        <taxon>Viridiplantae</taxon>
        <taxon>Streptophyta</taxon>
        <taxon>Embryophyta</taxon>
        <taxon>Tracheophyta</taxon>
        <taxon>Spermatophyta</taxon>
        <taxon>Magnoliopsida</taxon>
        <taxon>Liliopsida</taxon>
        <taxon>Poales</taxon>
        <taxon>Poaceae</taxon>
        <taxon>PACMAD clade</taxon>
        <taxon>Chloridoideae</taxon>
        <taxon>Eragrostideae</taxon>
        <taxon>Eragrostidinae</taxon>
        <taxon>Eragrostis</taxon>
    </lineage>
</organism>
<feature type="chain" id="PRO_5023834293" description="CASP-like protein" evidence="2">
    <location>
        <begin position="29"/>
        <end position="114"/>
    </location>
</feature>